<organism evidence="2 3">
    <name type="scientific">Solanum commersonii</name>
    <name type="common">Commerson's wild potato</name>
    <name type="synonym">Commerson's nightshade</name>
    <dbReference type="NCBI Taxonomy" id="4109"/>
    <lineage>
        <taxon>Eukaryota</taxon>
        <taxon>Viridiplantae</taxon>
        <taxon>Streptophyta</taxon>
        <taxon>Embryophyta</taxon>
        <taxon>Tracheophyta</taxon>
        <taxon>Spermatophyta</taxon>
        <taxon>Magnoliopsida</taxon>
        <taxon>eudicotyledons</taxon>
        <taxon>Gunneridae</taxon>
        <taxon>Pentapetalae</taxon>
        <taxon>asterids</taxon>
        <taxon>lamiids</taxon>
        <taxon>Solanales</taxon>
        <taxon>Solanaceae</taxon>
        <taxon>Solanoideae</taxon>
        <taxon>Solaneae</taxon>
        <taxon>Solanum</taxon>
    </lineage>
</organism>
<evidence type="ECO:0000313" key="3">
    <source>
        <dbReference type="Proteomes" id="UP000824120"/>
    </source>
</evidence>
<protein>
    <recommendedName>
        <fullName evidence="1">F-box domain-containing protein</fullName>
    </recommendedName>
</protein>
<reference evidence="2 3" key="1">
    <citation type="submission" date="2020-09" db="EMBL/GenBank/DDBJ databases">
        <title>De no assembly of potato wild relative species, Solanum commersonii.</title>
        <authorList>
            <person name="Cho K."/>
        </authorList>
    </citation>
    <scope>NUCLEOTIDE SEQUENCE [LARGE SCALE GENOMIC DNA]</scope>
    <source>
        <strain evidence="2">LZ3.2</strain>
        <tissue evidence="2">Leaf</tissue>
    </source>
</reference>
<name>A0A9J5YZW5_SOLCO</name>
<dbReference type="OrthoDB" id="610337at2759"/>
<dbReference type="InterPro" id="IPR001810">
    <property type="entry name" value="F-box_dom"/>
</dbReference>
<sequence length="93" mass="10828">MDIKSSFCEERRVSHVMRIMDLPWVIMVNILSRLSFKLIFLCRTICKIWYILLTSDPLFVNIPIHLTPKFHFPPGRVILVGSCNGFIFFLNGA</sequence>
<dbReference type="EMBL" id="JACXVP010000005">
    <property type="protein sequence ID" value="KAG5605962.1"/>
    <property type="molecule type" value="Genomic_DNA"/>
</dbReference>
<dbReference type="PROSITE" id="PS50181">
    <property type="entry name" value="FBOX"/>
    <property type="match status" value="1"/>
</dbReference>
<evidence type="ECO:0000259" key="1">
    <source>
        <dbReference type="PROSITE" id="PS50181"/>
    </source>
</evidence>
<proteinExistence type="predicted"/>
<gene>
    <name evidence="2" type="ORF">H5410_027454</name>
</gene>
<accession>A0A9J5YZW5</accession>
<evidence type="ECO:0000313" key="2">
    <source>
        <dbReference type="EMBL" id="KAG5605962.1"/>
    </source>
</evidence>
<dbReference type="Proteomes" id="UP000824120">
    <property type="component" value="Chromosome 5"/>
</dbReference>
<dbReference type="Pfam" id="PF00646">
    <property type="entry name" value="F-box"/>
    <property type="match status" value="1"/>
</dbReference>
<feature type="domain" description="F-box" evidence="1">
    <location>
        <begin position="16"/>
        <end position="62"/>
    </location>
</feature>
<dbReference type="AlphaFoldDB" id="A0A9J5YZW5"/>
<dbReference type="InterPro" id="IPR036047">
    <property type="entry name" value="F-box-like_dom_sf"/>
</dbReference>
<dbReference type="SUPFAM" id="SSF81383">
    <property type="entry name" value="F-box domain"/>
    <property type="match status" value="1"/>
</dbReference>
<comment type="caution">
    <text evidence="2">The sequence shown here is derived from an EMBL/GenBank/DDBJ whole genome shotgun (WGS) entry which is preliminary data.</text>
</comment>
<keyword evidence="3" id="KW-1185">Reference proteome</keyword>
<feature type="non-terminal residue" evidence="2">
    <location>
        <position position="1"/>
    </location>
</feature>
<dbReference type="SMART" id="SM00256">
    <property type="entry name" value="FBOX"/>
    <property type="match status" value="1"/>
</dbReference>